<protein>
    <submittedName>
        <fullName evidence="2">Uncharacterized protein</fullName>
    </submittedName>
</protein>
<feature type="region of interest" description="Disordered" evidence="1">
    <location>
        <begin position="221"/>
        <end position="249"/>
    </location>
</feature>
<dbReference type="InParanoid" id="A0A067PCR9"/>
<evidence type="ECO:0000313" key="3">
    <source>
        <dbReference type="Proteomes" id="UP000027265"/>
    </source>
</evidence>
<dbReference type="Proteomes" id="UP000027265">
    <property type="component" value="Unassembled WGS sequence"/>
</dbReference>
<feature type="compositionally biased region" description="Polar residues" evidence="1">
    <location>
        <begin position="232"/>
        <end position="241"/>
    </location>
</feature>
<accession>A0A067PCR9</accession>
<sequence>MALSLQNTSNMVGKKASMGGFRYPSPPYPPTPRFGTPAHEFKQSRLRRWIDDLHLAEDITLEGVESLERSNDNETTASRESGGWMQLLEVPPPSTSVPIATTGNGPTSVDPFIRHPKPQKAHAPQWVNQCEFLEVYCDEVRRPPTLGLESPMPYSWPRSEITLVGRTRSRNAKLNGRKGIESDQDNVDWMVWPYMSAASGCDTYESYVSLALGPVSKITPVRSGDELRGRSQRTVPATRSPPNHPDDPRFTDPILHEDGMNMVAAERNTQASDLHNGWGWKDEGSPRRVAGMRIRQQLALLELLVTEIPSWGFDTSMFAQQQSGLW</sequence>
<keyword evidence="3" id="KW-1185">Reference proteome</keyword>
<dbReference type="HOGENOM" id="CLU_866155_0_0_1"/>
<dbReference type="AlphaFoldDB" id="A0A067PCR9"/>
<dbReference type="EMBL" id="KL197746">
    <property type="protein sequence ID" value="KDQ51630.1"/>
    <property type="molecule type" value="Genomic_DNA"/>
</dbReference>
<evidence type="ECO:0000313" key="2">
    <source>
        <dbReference type="EMBL" id="KDQ51630.1"/>
    </source>
</evidence>
<organism evidence="2 3">
    <name type="scientific">Jaapia argillacea MUCL 33604</name>
    <dbReference type="NCBI Taxonomy" id="933084"/>
    <lineage>
        <taxon>Eukaryota</taxon>
        <taxon>Fungi</taxon>
        <taxon>Dikarya</taxon>
        <taxon>Basidiomycota</taxon>
        <taxon>Agaricomycotina</taxon>
        <taxon>Agaricomycetes</taxon>
        <taxon>Agaricomycetidae</taxon>
        <taxon>Jaapiales</taxon>
        <taxon>Jaapiaceae</taxon>
        <taxon>Jaapia</taxon>
    </lineage>
</organism>
<gene>
    <name evidence="2" type="ORF">JAAARDRAFT_210946</name>
</gene>
<proteinExistence type="predicted"/>
<reference evidence="3" key="1">
    <citation type="journal article" date="2014" name="Proc. Natl. Acad. Sci. U.S.A.">
        <title>Extensive sampling of basidiomycete genomes demonstrates inadequacy of the white-rot/brown-rot paradigm for wood decay fungi.</title>
        <authorList>
            <person name="Riley R."/>
            <person name="Salamov A.A."/>
            <person name="Brown D.W."/>
            <person name="Nagy L.G."/>
            <person name="Floudas D."/>
            <person name="Held B.W."/>
            <person name="Levasseur A."/>
            <person name="Lombard V."/>
            <person name="Morin E."/>
            <person name="Otillar R."/>
            <person name="Lindquist E.A."/>
            <person name="Sun H."/>
            <person name="LaButti K.M."/>
            <person name="Schmutz J."/>
            <person name="Jabbour D."/>
            <person name="Luo H."/>
            <person name="Baker S.E."/>
            <person name="Pisabarro A.G."/>
            <person name="Walton J.D."/>
            <person name="Blanchette R.A."/>
            <person name="Henrissat B."/>
            <person name="Martin F."/>
            <person name="Cullen D."/>
            <person name="Hibbett D.S."/>
            <person name="Grigoriev I.V."/>
        </authorList>
    </citation>
    <scope>NUCLEOTIDE SEQUENCE [LARGE SCALE GENOMIC DNA]</scope>
    <source>
        <strain evidence="3">MUCL 33604</strain>
    </source>
</reference>
<evidence type="ECO:0000256" key="1">
    <source>
        <dbReference type="SAM" id="MobiDB-lite"/>
    </source>
</evidence>
<name>A0A067PCR9_9AGAM</name>